<keyword evidence="2" id="KW-0479">Metal-binding</keyword>
<sequence length="272" mass="31014">VGFIIAMRSNTLEKWLDQRIQRYGPISKITLFGREKFASTCGHDHKLVRDALMSFLKPESLKQYVGHICCCHSKLHGVSLHLMRTLTFNIICSLLFGFERGPKRDECVDGLQKMIVGLWSVPINLPFTSYNRSLRATARIRKLLKNLMLKKRVQLQKGTFPHQDLITCLLSFCNDDNEQLITEEEIVDNAILVMAAGYETASSLIAFLIQLFANNHVVHASVLQEQEAIAKSKPLGEPLTWGDLTKMRYTWRVAMETMRLFLPIFGGFKNAL</sequence>
<protein>
    <submittedName>
        <fullName evidence="4">p450 domain-containing protein</fullName>
    </submittedName>
</protein>
<evidence type="ECO:0000256" key="3">
    <source>
        <dbReference type="ARBA" id="ARBA00023004"/>
    </source>
</evidence>
<dbReference type="GO" id="GO:0016705">
    <property type="term" value="F:oxidoreductase activity, acting on paired donors, with incorporation or reduction of molecular oxygen"/>
    <property type="evidence" value="ECO:0007669"/>
    <property type="project" value="InterPro"/>
</dbReference>
<dbReference type="STRING" id="3775.A0A1Q3AY74"/>
<evidence type="ECO:0000313" key="4">
    <source>
        <dbReference type="EMBL" id="GAV60669.1"/>
    </source>
</evidence>
<dbReference type="GO" id="GO:0004497">
    <property type="term" value="F:monooxygenase activity"/>
    <property type="evidence" value="ECO:0007669"/>
    <property type="project" value="InterPro"/>
</dbReference>
<dbReference type="Pfam" id="PF00067">
    <property type="entry name" value="p450"/>
    <property type="match status" value="1"/>
</dbReference>
<dbReference type="Proteomes" id="UP000187406">
    <property type="component" value="Unassembled WGS sequence"/>
</dbReference>
<dbReference type="OrthoDB" id="3945418at2759"/>
<comment type="caution">
    <text evidence="4">The sequence shown here is derived from an EMBL/GenBank/DDBJ whole genome shotgun (WGS) entry which is preliminary data.</text>
</comment>
<name>A0A1Q3AY74_CEPFO</name>
<dbReference type="InterPro" id="IPR036396">
    <property type="entry name" value="Cyt_P450_sf"/>
</dbReference>
<evidence type="ECO:0000256" key="2">
    <source>
        <dbReference type="ARBA" id="ARBA00022723"/>
    </source>
</evidence>
<organism evidence="4 5">
    <name type="scientific">Cephalotus follicularis</name>
    <name type="common">Albany pitcher plant</name>
    <dbReference type="NCBI Taxonomy" id="3775"/>
    <lineage>
        <taxon>Eukaryota</taxon>
        <taxon>Viridiplantae</taxon>
        <taxon>Streptophyta</taxon>
        <taxon>Embryophyta</taxon>
        <taxon>Tracheophyta</taxon>
        <taxon>Spermatophyta</taxon>
        <taxon>Magnoliopsida</taxon>
        <taxon>eudicotyledons</taxon>
        <taxon>Gunneridae</taxon>
        <taxon>Pentapetalae</taxon>
        <taxon>rosids</taxon>
        <taxon>fabids</taxon>
        <taxon>Oxalidales</taxon>
        <taxon>Cephalotaceae</taxon>
        <taxon>Cephalotus</taxon>
    </lineage>
</organism>
<dbReference type="EMBL" id="BDDD01000163">
    <property type="protein sequence ID" value="GAV60669.1"/>
    <property type="molecule type" value="Genomic_DNA"/>
</dbReference>
<dbReference type="Gene3D" id="1.10.630.10">
    <property type="entry name" value="Cytochrome P450"/>
    <property type="match status" value="1"/>
</dbReference>
<gene>
    <name evidence="4" type="ORF">CFOL_v3_04198</name>
</gene>
<feature type="non-terminal residue" evidence="4">
    <location>
        <position position="1"/>
    </location>
</feature>
<accession>A0A1Q3AY74</accession>
<keyword evidence="3" id="KW-0408">Iron</keyword>
<dbReference type="InterPro" id="IPR001128">
    <property type="entry name" value="Cyt_P450"/>
</dbReference>
<dbReference type="PANTHER" id="PTHR24286">
    <property type="entry name" value="CYTOCHROME P450 26"/>
    <property type="match status" value="1"/>
</dbReference>
<proteinExistence type="inferred from homology"/>
<dbReference type="InParanoid" id="A0A1Q3AY74"/>
<keyword evidence="5" id="KW-1185">Reference proteome</keyword>
<reference evidence="5" key="1">
    <citation type="submission" date="2016-04" db="EMBL/GenBank/DDBJ databases">
        <title>Cephalotus genome sequencing.</title>
        <authorList>
            <person name="Fukushima K."/>
            <person name="Hasebe M."/>
            <person name="Fang X."/>
        </authorList>
    </citation>
    <scope>NUCLEOTIDE SEQUENCE [LARGE SCALE GENOMIC DNA]</scope>
    <source>
        <strain evidence="5">cv. St1</strain>
    </source>
</reference>
<dbReference type="GO" id="GO:0016125">
    <property type="term" value="P:sterol metabolic process"/>
    <property type="evidence" value="ECO:0007669"/>
    <property type="project" value="TreeGrafter"/>
</dbReference>
<dbReference type="SUPFAM" id="SSF48264">
    <property type="entry name" value="Cytochrome P450"/>
    <property type="match status" value="1"/>
</dbReference>
<evidence type="ECO:0000256" key="1">
    <source>
        <dbReference type="ARBA" id="ARBA00010617"/>
    </source>
</evidence>
<comment type="similarity">
    <text evidence="1">Belongs to the cytochrome P450 family.</text>
</comment>
<evidence type="ECO:0000313" key="5">
    <source>
        <dbReference type="Proteomes" id="UP000187406"/>
    </source>
</evidence>
<dbReference type="GO" id="GO:0005506">
    <property type="term" value="F:iron ion binding"/>
    <property type="evidence" value="ECO:0007669"/>
    <property type="project" value="InterPro"/>
</dbReference>
<dbReference type="AlphaFoldDB" id="A0A1Q3AY74"/>
<dbReference type="PANTHER" id="PTHR24286:SF190">
    <property type="entry name" value="CYTOCHROME P450"/>
    <property type="match status" value="1"/>
</dbReference>
<dbReference type="GO" id="GO:0020037">
    <property type="term" value="F:heme binding"/>
    <property type="evidence" value="ECO:0007669"/>
    <property type="project" value="InterPro"/>
</dbReference>